<reference evidence="2" key="2">
    <citation type="submission" date="2016-06" db="EMBL/GenBank/DDBJ databases">
        <title>The genome of a short-lived fish provides insights into sex chromosome evolution and the genetic control of aging.</title>
        <authorList>
            <person name="Reichwald K."/>
            <person name="Felder M."/>
            <person name="Petzold A."/>
            <person name="Koch P."/>
            <person name="Groth M."/>
            <person name="Platzer M."/>
        </authorList>
    </citation>
    <scope>NUCLEOTIDE SEQUENCE</scope>
    <source>
        <tissue evidence="2">Brain</tissue>
    </source>
</reference>
<sequence>TKTSKDKNMRGVASIRFIEVALVFVAEEVGSQLYYCQKEKFLVTRLLLACSPFVVSYWFKRPRFLQTTCSLACDKMMGAGLSVADLGMLFSCDANKLYNDRIRLPDWLKKIF</sequence>
<keyword evidence="1" id="KW-0472">Membrane</keyword>
<dbReference type="EMBL" id="HAEH01017371">
    <property type="protein sequence ID" value="SBS06007.1"/>
    <property type="molecule type" value="Transcribed_RNA"/>
</dbReference>
<evidence type="ECO:0000313" key="2">
    <source>
        <dbReference type="EMBL" id="SBS06007.1"/>
    </source>
</evidence>
<proteinExistence type="predicted"/>
<protein>
    <submittedName>
        <fullName evidence="2">BCL2-interacting killer (Apoptosis-inducing)</fullName>
    </submittedName>
</protein>
<keyword evidence="1" id="KW-0812">Transmembrane</keyword>
<keyword evidence="1" id="KW-1133">Transmembrane helix</keyword>
<feature type="non-terminal residue" evidence="2">
    <location>
        <position position="112"/>
    </location>
</feature>
<gene>
    <name evidence="2" type="primary">BIK</name>
</gene>
<dbReference type="AlphaFoldDB" id="A0A1A8RJY7"/>
<feature type="non-terminal residue" evidence="2">
    <location>
        <position position="1"/>
    </location>
</feature>
<feature type="transmembrane region" description="Helical" evidence="1">
    <location>
        <begin position="42"/>
        <end position="59"/>
    </location>
</feature>
<reference evidence="2" key="1">
    <citation type="submission" date="2016-05" db="EMBL/GenBank/DDBJ databases">
        <authorList>
            <person name="Lavstsen T."/>
            <person name="Jespersen J.S."/>
        </authorList>
    </citation>
    <scope>NUCLEOTIDE SEQUENCE</scope>
    <source>
        <tissue evidence="2">Brain</tissue>
    </source>
</reference>
<accession>A0A1A8RJY7</accession>
<name>A0A1A8RJY7_9TELE</name>
<evidence type="ECO:0000256" key="1">
    <source>
        <dbReference type="SAM" id="Phobius"/>
    </source>
</evidence>
<organism evidence="2">
    <name type="scientific">Nothobranchius rachovii</name>
    <name type="common">bluefin notho</name>
    <dbReference type="NCBI Taxonomy" id="451742"/>
    <lineage>
        <taxon>Eukaryota</taxon>
        <taxon>Metazoa</taxon>
        <taxon>Chordata</taxon>
        <taxon>Craniata</taxon>
        <taxon>Vertebrata</taxon>
        <taxon>Euteleostomi</taxon>
        <taxon>Actinopterygii</taxon>
        <taxon>Neopterygii</taxon>
        <taxon>Teleostei</taxon>
        <taxon>Neoteleostei</taxon>
        <taxon>Acanthomorphata</taxon>
        <taxon>Ovalentaria</taxon>
        <taxon>Atherinomorphae</taxon>
        <taxon>Cyprinodontiformes</taxon>
        <taxon>Nothobranchiidae</taxon>
        <taxon>Nothobranchius</taxon>
    </lineage>
</organism>